<dbReference type="STRING" id="1314785.A0A165CEZ2"/>
<dbReference type="Pfam" id="PF11696">
    <property type="entry name" value="DUF3292"/>
    <property type="match status" value="1"/>
</dbReference>
<dbReference type="PANTHER" id="PTHR37402:SF1">
    <property type="entry name" value="GRAM DOMAIN-CONTAINING PROTEIN 4"/>
    <property type="match status" value="1"/>
</dbReference>
<keyword evidence="2" id="KW-1133">Transmembrane helix</keyword>
<keyword evidence="2" id="KW-0812">Transmembrane</keyword>
<feature type="transmembrane region" description="Helical" evidence="2">
    <location>
        <begin position="400"/>
        <end position="421"/>
    </location>
</feature>
<keyword evidence="2" id="KW-0472">Membrane</keyword>
<reference evidence="3 4" key="1">
    <citation type="journal article" date="2016" name="Mol. Biol. Evol.">
        <title>Comparative Genomics of Early-Diverging Mushroom-Forming Fungi Provides Insights into the Origins of Lignocellulose Decay Capabilities.</title>
        <authorList>
            <person name="Nagy L.G."/>
            <person name="Riley R."/>
            <person name="Tritt A."/>
            <person name="Adam C."/>
            <person name="Daum C."/>
            <person name="Floudas D."/>
            <person name="Sun H."/>
            <person name="Yadav J.S."/>
            <person name="Pangilinan J."/>
            <person name="Larsson K.H."/>
            <person name="Matsuura K."/>
            <person name="Barry K."/>
            <person name="Labutti K."/>
            <person name="Kuo R."/>
            <person name="Ohm R.A."/>
            <person name="Bhattacharya S.S."/>
            <person name="Shirouzu T."/>
            <person name="Yoshinaga Y."/>
            <person name="Martin F.M."/>
            <person name="Grigoriev I.V."/>
            <person name="Hibbett D.S."/>
        </authorList>
    </citation>
    <scope>NUCLEOTIDE SEQUENCE [LARGE SCALE GENOMIC DNA]</scope>
    <source>
        <strain evidence="3 4">93-53</strain>
    </source>
</reference>
<feature type="compositionally biased region" description="Polar residues" evidence="1">
    <location>
        <begin position="493"/>
        <end position="502"/>
    </location>
</feature>
<feature type="region of interest" description="Disordered" evidence="1">
    <location>
        <begin position="482"/>
        <end position="527"/>
    </location>
</feature>
<keyword evidence="4" id="KW-1185">Reference proteome</keyword>
<feature type="transmembrane region" description="Helical" evidence="2">
    <location>
        <begin position="245"/>
        <end position="269"/>
    </location>
</feature>
<protein>
    <submittedName>
        <fullName evidence="3">Uncharacterized protein</fullName>
    </submittedName>
</protein>
<evidence type="ECO:0000313" key="4">
    <source>
        <dbReference type="Proteomes" id="UP000076871"/>
    </source>
</evidence>
<dbReference type="InterPro" id="IPR021709">
    <property type="entry name" value="DUF3292"/>
</dbReference>
<dbReference type="EMBL" id="KV427650">
    <property type="protein sequence ID" value="KZT02693.1"/>
    <property type="molecule type" value="Genomic_DNA"/>
</dbReference>
<dbReference type="PANTHER" id="PTHR37402">
    <property type="entry name" value="GRAM DOMAIN-CONTAINING PROTEIN 4"/>
    <property type="match status" value="1"/>
</dbReference>
<dbReference type="AlphaFoldDB" id="A0A165CEZ2"/>
<dbReference type="RefSeq" id="XP_040760433.1">
    <property type="nucleotide sequence ID" value="XM_040909748.1"/>
</dbReference>
<feature type="compositionally biased region" description="Polar residues" evidence="1">
    <location>
        <begin position="1"/>
        <end position="11"/>
    </location>
</feature>
<feature type="transmembrane region" description="Helical" evidence="2">
    <location>
        <begin position="213"/>
        <end position="233"/>
    </location>
</feature>
<dbReference type="InParanoid" id="A0A165CEZ2"/>
<accession>A0A165CEZ2</accession>
<evidence type="ECO:0000313" key="3">
    <source>
        <dbReference type="EMBL" id="KZT02693.1"/>
    </source>
</evidence>
<organism evidence="3 4">
    <name type="scientific">Laetiporus sulphureus 93-53</name>
    <dbReference type="NCBI Taxonomy" id="1314785"/>
    <lineage>
        <taxon>Eukaryota</taxon>
        <taxon>Fungi</taxon>
        <taxon>Dikarya</taxon>
        <taxon>Basidiomycota</taxon>
        <taxon>Agaricomycotina</taxon>
        <taxon>Agaricomycetes</taxon>
        <taxon>Polyporales</taxon>
        <taxon>Laetiporus</taxon>
    </lineage>
</organism>
<feature type="region of interest" description="Disordered" evidence="1">
    <location>
        <begin position="1"/>
        <end position="88"/>
    </location>
</feature>
<dbReference type="InterPro" id="IPR037847">
    <property type="entry name" value="GRAMDC4"/>
</dbReference>
<proteinExistence type="predicted"/>
<feature type="region of interest" description="Disordered" evidence="1">
    <location>
        <begin position="122"/>
        <end position="170"/>
    </location>
</feature>
<name>A0A165CEZ2_9APHY</name>
<dbReference type="OrthoDB" id="1708389at2759"/>
<feature type="compositionally biased region" description="Low complexity" evidence="1">
    <location>
        <begin position="512"/>
        <end position="525"/>
    </location>
</feature>
<gene>
    <name evidence="3" type="ORF">LAESUDRAFT_729938</name>
</gene>
<evidence type="ECO:0000256" key="1">
    <source>
        <dbReference type="SAM" id="MobiDB-lite"/>
    </source>
</evidence>
<dbReference type="Proteomes" id="UP000076871">
    <property type="component" value="Unassembled WGS sequence"/>
</dbReference>
<evidence type="ECO:0000256" key="2">
    <source>
        <dbReference type="SAM" id="Phobius"/>
    </source>
</evidence>
<dbReference type="GeneID" id="63826777"/>
<sequence>MAARTSSNHSGESLPPPPVHPSLRNAPSSPAAAHGVHRVPPPLPNVMRPRRQQVSEATVVLDEEKSTPGSFGTDESPGTSQDAEEELSEVQLRELYDEEEINRFLQMFSAYVREARVADVADKPPSYSAPEELASSADKMSVGEAEETGDWVSLDQATPTSSVTPPPLPPRCKPDRCLSERIAQDYVLPLLPPARPEPPSFTLHRLRVSVQRIYLATIPFYGHLLSRLIQLATWKEKNISLVYCAAYWILWYSNLLLPALVLRILFALIRRKLLPYPNLEELRRHRRQVDDAEEFSANLISRFVQSPPHDAQDVYKIFRDFYRSRKMKKASSLDAQRKAMESLDQDAVAIEADVDEEDTLHQSDPASSHESDVKRSVLAALNEVADMHERTKNIFLWRRPALSVMYGMAIFALLIVSLLPAWLLVKLSGFVVGVVFWHVMPIVTAIPPEERARFPKPFEDVPTDAEYAMELISQRVARGLEIKPKKSRPKATPKQTLDSGSASPDADGIELSTQSVGSSSSSTSVDWKKWGDRVATTKATTDEVKNMFKNGQWKRPESWLSLNPLSPKIALPSGSAEPRVQTYTFPAQHAKASGLITLTSDTLHFTSLVSSTAKLSIPLASMLGVKKAGALRGLNVRWAHTSEDGLVEEREEKFMWVGARNELFARLVAWGGRRWANV</sequence>
<dbReference type="GO" id="GO:0006915">
    <property type="term" value="P:apoptotic process"/>
    <property type="evidence" value="ECO:0007669"/>
    <property type="project" value="InterPro"/>
</dbReference>